<evidence type="ECO:0000256" key="4">
    <source>
        <dbReference type="ARBA" id="ARBA00022552"/>
    </source>
</evidence>
<feature type="domain" description="CCHC-type" evidence="17">
    <location>
        <begin position="263"/>
        <end position="276"/>
    </location>
</feature>
<feature type="compositionally biased region" description="Basic and acidic residues" evidence="16">
    <location>
        <begin position="464"/>
        <end position="474"/>
    </location>
</feature>
<reference evidence="18" key="2">
    <citation type="submission" date="2025-09" db="UniProtKB">
        <authorList>
            <consortium name="Ensembl"/>
        </authorList>
    </citation>
    <scope>IDENTIFICATION</scope>
</reference>
<dbReference type="GO" id="GO:0005634">
    <property type="term" value="C:nucleus"/>
    <property type="evidence" value="ECO:0007669"/>
    <property type="project" value="UniProtKB-SubCell"/>
</dbReference>
<dbReference type="CDD" id="cd18673">
    <property type="entry name" value="PIN_XRN1-2-like"/>
    <property type="match status" value="1"/>
</dbReference>
<keyword evidence="4" id="KW-0698">rRNA processing</keyword>
<reference evidence="18" key="1">
    <citation type="submission" date="2025-08" db="UniProtKB">
        <authorList>
            <consortium name="Ensembl"/>
        </authorList>
    </citation>
    <scope>IDENTIFICATION</scope>
</reference>
<dbReference type="GO" id="GO:0006353">
    <property type="term" value="P:DNA-templated transcription termination"/>
    <property type="evidence" value="ECO:0007669"/>
    <property type="project" value="UniProtKB-KW"/>
</dbReference>
<evidence type="ECO:0000256" key="10">
    <source>
        <dbReference type="ARBA" id="ARBA00022833"/>
    </source>
</evidence>
<dbReference type="GO" id="GO:0008270">
    <property type="term" value="F:zinc ion binding"/>
    <property type="evidence" value="ECO:0007669"/>
    <property type="project" value="UniProtKB-KW"/>
</dbReference>
<evidence type="ECO:0000256" key="1">
    <source>
        <dbReference type="ARBA" id="ARBA00004123"/>
    </source>
</evidence>
<keyword evidence="5 14" id="KW-0507">mRNA processing</keyword>
<proteinExistence type="inferred from homology"/>
<dbReference type="Ensembl" id="ENSSLUT00000037056.1">
    <property type="protein sequence ID" value="ENSSLUP00000035943.1"/>
    <property type="gene ID" value="ENSSLUG00000015942.1"/>
</dbReference>
<keyword evidence="11 14" id="KW-0269">Exonuclease</keyword>
<evidence type="ECO:0000313" key="19">
    <source>
        <dbReference type="Proteomes" id="UP000694568"/>
    </source>
</evidence>
<feature type="region of interest" description="Disordered" evidence="16">
    <location>
        <begin position="464"/>
        <end position="501"/>
    </location>
</feature>
<sequence length="814" mass="93940">MGVPAFFRWLSRKYASIIVHCVEEKGKECNGVRIPVDTTKPNPNEVEFDNLYLDMNGIIHPCTHPEDKPAPKNEDEMMVAIFEYIDRLFNIVRPRRVLYMAIDGVAPRAKMNQQRSRRFRASKEGVELTEEKARIREEVIQRGGYLPPEEIKERFDSNCITPGTEFMDNLAQCLRYYVADRLSNDPGWKNVTVLLSDASVPGEGEHKIMDYIRRQRAQPNHDPNTHHCLCGADADLIMLGLATHEPNFTIIREEFKPNKPRPCALCGQMGHEIKDCQGAAREKQGEHDEFADTMPVSEQEFIFIRLCVLREYLARELTMASLPFPFDFERSVDDWVFMCFFVGNDFLPHLPSLEIREGAIDRLVNIYKDVVHKTGGYLTENGYVNLERVELIMQAVGVAEDNIFKKRKEDDEGFKRRMKEKRKRMKRGPAYMTTGQFAPQALGRRDRPEAVQNARHQAYDMRMHTKASENERLSKASGSADNRGMKRKAEDSDSEPEPEDNVRLWEDGWKQRYYKTKFDVDVEDEDFRKKVVKSYVEGLCWVLRYYYQGCASWKWYFPFHYAPFASDFKDIKGMFTDFEKDTKPFKPLEQLMGVFPAASGNFLPPTWRSLMSSPDSPIIDFYPDDFAIDLNGKKYAWQGVALLPFVDERRLRAALADVYSDLTPEEVRRNSLGSDVMFLGKSHPLFDFIHELYRTESHEVTINSNQTVLGNSFKDPHFADGFVFKAVLLSGAKMPNKVLKPGDWEKGNREPWRPQLGFNQHRQQAHLDQSGFRALGADSAVTQYSYLGEEYSILKCVEMFAPPPSERSPLTSHP</sequence>
<dbReference type="GO" id="GO:0006364">
    <property type="term" value="P:rRNA processing"/>
    <property type="evidence" value="ECO:0007669"/>
    <property type="project" value="UniProtKB-KW"/>
</dbReference>
<dbReference type="GO" id="GO:0004534">
    <property type="term" value="F:5'-3' RNA exonuclease activity"/>
    <property type="evidence" value="ECO:0007669"/>
    <property type="project" value="UniProtKB-UniRule"/>
</dbReference>
<evidence type="ECO:0000256" key="12">
    <source>
        <dbReference type="ARBA" id="ARBA00023054"/>
    </source>
</evidence>
<dbReference type="GO" id="GO:0003723">
    <property type="term" value="F:RNA binding"/>
    <property type="evidence" value="ECO:0007669"/>
    <property type="project" value="TreeGrafter"/>
</dbReference>
<evidence type="ECO:0000256" key="3">
    <source>
        <dbReference type="ARBA" id="ARBA00022472"/>
    </source>
</evidence>
<keyword evidence="3" id="KW-0805">Transcription regulation</keyword>
<dbReference type="Pfam" id="PF03159">
    <property type="entry name" value="XRN_N"/>
    <property type="match status" value="1"/>
</dbReference>
<dbReference type="InterPro" id="IPR004859">
    <property type="entry name" value="Xrn1_N"/>
</dbReference>
<dbReference type="InterPro" id="IPR001878">
    <property type="entry name" value="Znf_CCHC"/>
</dbReference>
<keyword evidence="6 14" id="KW-0540">Nuclease</keyword>
<protein>
    <recommendedName>
        <fullName evidence="14">5'-3' exoribonuclease</fullName>
        <ecNumber evidence="14">3.1.13.-</ecNumber>
    </recommendedName>
</protein>
<keyword evidence="13" id="KW-0539">Nucleus</keyword>
<dbReference type="PIRSF" id="PIRSF037239">
    <property type="entry name" value="Exonuclease_Xrn2"/>
    <property type="match status" value="1"/>
</dbReference>
<keyword evidence="19" id="KW-1185">Reference proteome</keyword>
<evidence type="ECO:0000256" key="14">
    <source>
        <dbReference type="PIRNR" id="PIRNR037239"/>
    </source>
</evidence>
<comment type="function">
    <text evidence="14">Possesses 5'-&gt;3' exoribonuclease activity. May promote termination of transcription by RNA polymerase II.</text>
</comment>
<evidence type="ECO:0000256" key="8">
    <source>
        <dbReference type="ARBA" id="ARBA00022771"/>
    </source>
</evidence>
<comment type="similarity">
    <text evidence="2 14">Belongs to the 5'-3' exonuclease family. XRN2/RAT1 subfamily.</text>
</comment>
<evidence type="ECO:0000256" key="16">
    <source>
        <dbReference type="SAM" id="MobiDB-lite"/>
    </source>
</evidence>
<dbReference type="InterPro" id="IPR017151">
    <property type="entry name" value="Xrn2/3/4"/>
</dbReference>
<dbReference type="PROSITE" id="PS50158">
    <property type="entry name" value="ZF_CCHC"/>
    <property type="match status" value="1"/>
</dbReference>
<keyword evidence="3" id="KW-0806">Transcription termination</keyword>
<keyword evidence="8 15" id="KW-0863">Zinc-finger</keyword>
<evidence type="ECO:0000313" key="18">
    <source>
        <dbReference type="Ensembl" id="ENSSLUP00000035943.1"/>
    </source>
</evidence>
<dbReference type="InterPro" id="IPR041412">
    <property type="entry name" value="Xrn1_helical"/>
</dbReference>
<gene>
    <name evidence="18" type="primary">xrn2</name>
</gene>
<evidence type="ECO:0000256" key="6">
    <source>
        <dbReference type="ARBA" id="ARBA00022722"/>
    </source>
</evidence>
<dbReference type="Proteomes" id="UP000694568">
    <property type="component" value="Unplaced"/>
</dbReference>
<dbReference type="Pfam" id="PF17846">
    <property type="entry name" value="XRN_M"/>
    <property type="match status" value="1"/>
</dbReference>
<evidence type="ECO:0000256" key="2">
    <source>
        <dbReference type="ARBA" id="ARBA00006994"/>
    </source>
</evidence>
<keyword evidence="3" id="KW-0804">Transcription</keyword>
<dbReference type="Gene3D" id="3.40.50.12390">
    <property type="match status" value="2"/>
</dbReference>
<keyword evidence="9 14" id="KW-0378">Hydrolase</keyword>
<evidence type="ECO:0000256" key="13">
    <source>
        <dbReference type="ARBA" id="ARBA00023242"/>
    </source>
</evidence>
<dbReference type="InterPro" id="IPR027073">
    <property type="entry name" value="5_3_exoribonuclease"/>
</dbReference>
<evidence type="ECO:0000256" key="9">
    <source>
        <dbReference type="ARBA" id="ARBA00022801"/>
    </source>
</evidence>
<dbReference type="GO" id="GO:0006397">
    <property type="term" value="P:mRNA processing"/>
    <property type="evidence" value="ECO:0007669"/>
    <property type="project" value="UniProtKB-UniRule"/>
</dbReference>
<comment type="subcellular location">
    <subcellularLocation>
        <location evidence="1">Nucleus</location>
    </subcellularLocation>
</comment>
<evidence type="ECO:0000259" key="17">
    <source>
        <dbReference type="PROSITE" id="PS50158"/>
    </source>
</evidence>
<dbReference type="EC" id="3.1.13.-" evidence="14"/>
<dbReference type="Gene3D" id="1.25.40.1050">
    <property type="match status" value="1"/>
</dbReference>
<dbReference type="FunFam" id="3.40.50.12390:FF:000003">
    <property type="entry name" value="5'-3' exoribonuclease"/>
    <property type="match status" value="1"/>
</dbReference>
<keyword evidence="10" id="KW-0862">Zinc</keyword>
<dbReference type="PANTHER" id="PTHR12341:SF41">
    <property type="entry name" value="5'-3' EXORIBONUCLEASE 2"/>
    <property type="match status" value="1"/>
</dbReference>
<accession>A0A8C9Z7E9</accession>
<evidence type="ECO:0000256" key="5">
    <source>
        <dbReference type="ARBA" id="ARBA00022664"/>
    </source>
</evidence>
<dbReference type="GeneTree" id="ENSGT00670000098098"/>
<dbReference type="FunFam" id="3.40.50.12390:FF:000001">
    <property type="entry name" value="5'-3' exoribonuclease"/>
    <property type="match status" value="1"/>
</dbReference>
<keyword evidence="7" id="KW-0479">Metal-binding</keyword>
<dbReference type="PANTHER" id="PTHR12341">
    <property type="entry name" value="5'-&gt;3' EXORIBONUCLEASE"/>
    <property type="match status" value="1"/>
</dbReference>
<dbReference type="GO" id="GO:0000956">
    <property type="term" value="P:nuclear-transcribed mRNA catabolic process"/>
    <property type="evidence" value="ECO:0007669"/>
    <property type="project" value="TreeGrafter"/>
</dbReference>
<name>A0A8C9Z7E9_SANLU</name>
<evidence type="ECO:0000256" key="7">
    <source>
        <dbReference type="ARBA" id="ARBA00022723"/>
    </source>
</evidence>
<evidence type="ECO:0000256" key="11">
    <source>
        <dbReference type="ARBA" id="ARBA00022839"/>
    </source>
</evidence>
<dbReference type="AlphaFoldDB" id="A0A8C9Z7E9"/>
<keyword evidence="12" id="KW-0175">Coiled coil</keyword>
<dbReference type="FunFam" id="1.25.40.1050:FF:000002">
    <property type="entry name" value="5'-3' exoribonuclease"/>
    <property type="match status" value="1"/>
</dbReference>
<dbReference type="GO" id="GO:0007283">
    <property type="term" value="P:spermatogenesis"/>
    <property type="evidence" value="ECO:0007669"/>
    <property type="project" value="UniProtKB-ARBA"/>
</dbReference>
<organism evidence="18 19">
    <name type="scientific">Sander lucioperca</name>
    <name type="common">Pike-perch</name>
    <name type="synonym">Perca lucioperca</name>
    <dbReference type="NCBI Taxonomy" id="283035"/>
    <lineage>
        <taxon>Eukaryota</taxon>
        <taxon>Metazoa</taxon>
        <taxon>Chordata</taxon>
        <taxon>Craniata</taxon>
        <taxon>Vertebrata</taxon>
        <taxon>Euteleostomi</taxon>
        <taxon>Actinopterygii</taxon>
        <taxon>Neopterygii</taxon>
        <taxon>Teleostei</taxon>
        <taxon>Neoteleostei</taxon>
        <taxon>Acanthomorphata</taxon>
        <taxon>Eupercaria</taxon>
        <taxon>Perciformes</taxon>
        <taxon>Percoidei</taxon>
        <taxon>Percidae</taxon>
        <taxon>Luciopercinae</taxon>
        <taxon>Sander</taxon>
    </lineage>
</organism>
<evidence type="ECO:0000256" key="15">
    <source>
        <dbReference type="PROSITE-ProRule" id="PRU00047"/>
    </source>
</evidence>